<accession>A0A6A6VEP8</accession>
<keyword evidence="3" id="KW-1185">Reference proteome</keyword>
<evidence type="ECO:0000313" key="3">
    <source>
        <dbReference type="Proteomes" id="UP000799440"/>
    </source>
</evidence>
<name>A0A6A6VEP8_9PLEO</name>
<dbReference type="Proteomes" id="UP000799440">
    <property type="component" value="Unassembled WGS sequence"/>
</dbReference>
<proteinExistence type="predicted"/>
<reference evidence="2" key="1">
    <citation type="journal article" date="2020" name="Stud. Mycol.">
        <title>101 Dothideomycetes genomes: a test case for predicting lifestyles and emergence of pathogens.</title>
        <authorList>
            <person name="Haridas S."/>
            <person name="Albert R."/>
            <person name="Binder M."/>
            <person name="Bloem J."/>
            <person name="Labutti K."/>
            <person name="Salamov A."/>
            <person name="Andreopoulos B."/>
            <person name="Baker S."/>
            <person name="Barry K."/>
            <person name="Bills G."/>
            <person name="Bluhm B."/>
            <person name="Cannon C."/>
            <person name="Castanera R."/>
            <person name="Culley D."/>
            <person name="Daum C."/>
            <person name="Ezra D."/>
            <person name="Gonzalez J."/>
            <person name="Henrissat B."/>
            <person name="Kuo A."/>
            <person name="Liang C."/>
            <person name="Lipzen A."/>
            <person name="Lutzoni F."/>
            <person name="Magnuson J."/>
            <person name="Mondo S."/>
            <person name="Nolan M."/>
            <person name="Ohm R."/>
            <person name="Pangilinan J."/>
            <person name="Park H.-J."/>
            <person name="Ramirez L."/>
            <person name="Alfaro M."/>
            <person name="Sun H."/>
            <person name="Tritt A."/>
            <person name="Yoshinaga Y."/>
            <person name="Zwiers L.-H."/>
            <person name="Turgeon B."/>
            <person name="Goodwin S."/>
            <person name="Spatafora J."/>
            <person name="Crous P."/>
            <person name="Grigoriev I."/>
        </authorList>
    </citation>
    <scope>NUCLEOTIDE SEQUENCE</scope>
    <source>
        <strain evidence="2">CBS 119925</strain>
    </source>
</reference>
<evidence type="ECO:0000259" key="1">
    <source>
        <dbReference type="Pfam" id="PF06985"/>
    </source>
</evidence>
<dbReference type="Pfam" id="PF06985">
    <property type="entry name" value="HET"/>
    <property type="match status" value="1"/>
</dbReference>
<dbReference type="PANTHER" id="PTHR24148:SF80">
    <property type="entry name" value="HETEROKARYON INCOMPATIBILITY DOMAIN-CONTAINING PROTEIN"/>
    <property type="match status" value="1"/>
</dbReference>
<dbReference type="EMBL" id="MU006572">
    <property type="protein sequence ID" value="KAF2747641.1"/>
    <property type="molecule type" value="Genomic_DNA"/>
</dbReference>
<evidence type="ECO:0000313" key="2">
    <source>
        <dbReference type="EMBL" id="KAF2747641.1"/>
    </source>
</evidence>
<dbReference type="AlphaFoldDB" id="A0A6A6VEP8"/>
<gene>
    <name evidence="2" type="ORF">M011DRAFT_402520</name>
</gene>
<organism evidence="2 3">
    <name type="scientific">Sporormia fimetaria CBS 119925</name>
    <dbReference type="NCBI Taxonomy" id="1340428"/>
    <lineage>
        <taxon>Eukaryota</taxon>
        <taxon>Fungi</taxon>
        <taxon>Dikarya</taxon>
        <taxon>Ascomycota</taxon>
        <taxon>Pezizomycotina</taxon>
        <taxon>Dothideomycetes</taxon>
        <taxon>Pleosporomycetidae</taxon>
        <taxon>Pleosporales</taxon>
        <taxon>Sporormiaceae</taxon>
        <taxon>Sporormia</taxon>
    </lineage>
</organism>
<feature type="domain" description="Heterokaryon incompatibility" evidence="1">
    <location>
        <begin position="56"/>
        <end position="204"/>
    </location>
</feature>
<sequence length="348" mass="40419">MATEQYVYRPLETDTTIRVLVLQPAASFQAPLCAKLIHVDRTQLLREPEQGPLNHYDCISYCWGEPVFTHAIDCDGFTCQITDRVDSMLRHLRKRTAARNLWLDAICLNQKNTEEKGVQVQLMGEIYRYARKVHVWLGTAMPEDHIQKLFVLFKILSTRTRGVLGPFHIQEVILQVFPNIKVGSNTLRRFFSRPWFQRRWVVQEICRGPDAVVRCGSYKLPWQSMARAILAFITDGLSLDEVLQCAYNTVSAVERWRGTFSYIGRLPDMLVLLHENHRAQCSDPRDRLFALRGLSRENADVSRVLDEERTTLPVDYEKPWTQIYQDFAKECIDKDSDLTILYQAFLFG</sequence>
<feature type="non-terminal residue" evidence="2">
    <location>
        <position position="348"/>
    </location>
</feature>
<protein>
    <recommendedName>
        <fullName evidence="1">Heterokaryon incompatibility domain-containing protein</fullName>
    </recommendedName>
</protein>
<dbReference type="InterPro" id="IPR010730">
    <property type="entry name" value="HET"/>
</dbReference>
<dbReference type="InterPro" id="IPR052895">
    <property type="entry name" value="HetReg/Transcr_Mod"/>
</dbReference>
<dbReference type="OrthoDB" id="2157530at2759"/>
<dbReference type="PANTHER" id="PTHR24148">
    <property type="entry name" value="ANKYRIN REPEAT DOMAIN-CONTAINING PROTEIN 39 HOMOLOG-RELATED"/>
    <property type="match status" value="1"/>
</dbReference>